<evidence type="ECO:0000313" key="2">
    <source>
        <dbReference type="EMBL" id="QEL18951.1"/>
    </source>
</evidence>
<reference evidence="3" key="1">
    <citation type="submission" date="2019-08" db="EMBL/GenBank/DDBJ databases">
        <title>Limnoglobus roseus gen. nov., sp. nov., a novel freshwater planctomycete with a giant genome from the family Gemmataceae.</title>
        <authorList>
            <person name="Kulichevskaya I.S."/>
            <person name="Naumoff D.G."/>
            <person name="Miroshnikov K."/>
            <person name="Ivanova A."/>
            <person name="Philippov D.A."/>
            <person name="Hakobyan A."/>
            <person name="Rijpstra I.C."/>
            <person name="Sinninghe Damste J.S."/>
            <person name="Liesack W."/>
            <person name="Dedysh S.N."/>
        </authorList>
    </citation>
    <scope>NUCLEOTIDE SEQUENCE [LARGE SCALE GENOMIC DNA]</scope>
    <source>
        <strain evidence="3">PX52</strain>
    </source>
</reference>
<evidence type="ECO:0000313" key="3">
    <source>
        <dbReference type="Proteomes" id="UP000324974"/>
    </source>
</evidence>
<organism evidence="2 3">
    <name type="scientific">Limnoglobus roseus</name>
    <dbReference type="NCBI Taxonomy" id="2598579"/>
    <lineage>
        <taxon>Bacteria</taxon>
        <taxon>Pseudomonadati</taxon>
        <taxon>Planctomycetota</taxon>
        <taxon>Planctomycetia</taxon>
        <taxon>Gemmatales</taxon>
        <taxon>Gemmataceae</taxon>
        <taxon>Limnoglobus</taxon>
    </lineage>
</organism>
<keyword evidence="2" id="KW-0413">Isomerase</keyword>
<dbReference type="GO" id="GO:0016853">
    <property type="term" value="F:isomerase activity"/>
    <property type="evidence" value="ECO:0007669"/>
    <property type="project" value="UniProtKB-KW"/>
</dbReference>
<protein>
    <submittedName>
        <fullName evidence="2">Sugar phosphate isomerase/epimerase</fullName>
    </submittedName>
</protein>
<dbReference type="InterPro" id="IPR013022">
    <property type="entry name" value="Xyl_isomerase-like_TIM-brl"/>
</dbReference>
<dbReference type="OrthoDB" id="259584at2"/>
<feature type="domain" description="Xylose isomerase-like TIM barrel" evidence="1">
    <location>
        <begin position="21"/>
        <end position="259"/>
    </location>
</feature>
<dbReference type="Proteomes" id="UP000324974">
    <property type="component" value="Chromosome"/>
</dbReference>
<dbReference type="KEGG" id="lrs:PX52LOC_06001"/>
<dbReference type="PANTHER" id="PTHR12110:SF41">
    <property type="entry name" value="INOSOSE DEHYDRATASE"/>
    <property type="match status" value="1"/>
</dbReference>
<dbReference type="RefSeq" id="WP_149113397.1">
    <property type="nucleotide sequence ID" value="NZ_CP042425.1"/>
</dbReference>
<dbReference type="SUPFAM" id="SSF51658">
    <property type="entry name" value="Xylose isomerase-like"/>
    <property type="match status" value="1"/>
</dbReference>
<dbReference type="Gene3D" id="3.20.20.150">
    <property type="entry name" value="Divalent-metal-dependent TIM barrel enzymes"/>
    <property type="match status" value="1"/>
</dbReference>
<dbReference type="InterPro" id="IPR036237">
    <property type="entry name" value="Xyl_isomerase-like_sf"/>
</dbReference>
<accession>A0A5C1AIF2</accession>
<name>A0A5C1AIF2_9BACT</name>
<dbReference type="EMBL" id="CP042425">
    <property type="protein sequence ID" value="QEL18951.1"/>
    <property type="molecule type" value="Genomic_DNA"/>
</dbReference>
<dbReference type="PANTHER" id="PTHR12110">
    <property type="entry name" value="HYDROXYPYRUVATE ISOMERASE"/>
    <property type="match status" value="1"/>
</dbReference>
<gene>
    <name evidence="2" type="ORF">PX52LOC_06001</name>
</gene>
<proteinExistence type="predicted"/>
<dbReference type="InterPro" id="IPR050312">
    <property type="entry name" value="IolE/XylAMocC-like"/>
</dbReference>
<keyword evidence="3" id="KW-1185">Reference proteome</keyword>
<dbReference type="AlphaFoldDB" id="A0A5C1AIF2"/>
<sequence length="270" mass="29243">MTRFKLGFVLESTGLAIRPAVEQAAKWGVSGFQANAVGPLSADALTETGRREFRNLLKSFSVEVSALGCPIRQGLDTSDGMDRRLDNIRKAMQLAFDLGARKVVVPFPKLPEDAESPRAVTLRHALTDLSLFADRVGTLVCLEAGLDAGTKVKEYLATFDTGSLQVNFDPANFLVNGFDPLASAVALAGKIGHTHARDARRSSISSGPEEVPVGAGDIEWMAYAATLESIDYRGYLTVERTLGDNRLQDVAASIKFLRRFVPDESSSPRR</sequence>
<evidence type="ECO:0000259" key="1">
    <source>
        <dbReference type="Pfam" id="PF01261"/>
    </source>
</evidence>
<dbReference type="Pfam" id="PF01261">
    <property type="entry name" value="AP_endonuc_2"/>
    <property type="match status" value="1"/>
</dbReference>